<gene>
    <name evidence="1" type="ORF">SDC9_143373</name>
</gene>
<accession>A0A645E3X2</accession>
<sequence>MTIREGFECLRVRGETALVLLSGWQPQFFKEHFAELLWRENVKRFSG</sequence>
<dbReference type="EMBL" id="VSSQ01042605">
    <property type="protein sequence ID" value="MPM96215.1"/>
    <property type="molecule type" value="Genomic_DNA"/>
</dbReference>
<dbReference type="AlphaFoldDB" id="A0A645E3X2"/>
<protein>
    <submittedName>
        <fullName evidence="1">Uncharacterized protein</fullName>
    </submittedName>
</protein>
<proteinExistence type="predicted"/>
<evidence type="ECO:0000313" key="1">
    <source>
        <dbReference type="EMBL" id="MPM96215.1"/>
    </source>
</evidence>
<name>A0A645E3X2_9ZZZZ</name>
<organism evidence="1">
    <name type="scientific">bioreactor metagenome</name>
    <dbReference type="NCBI Taxonomy" id="1076179"/>
    <lineage>
        <taxon>unclassified sequences</taxon>
        <taxon>metagenomes</taxon>
        <taxon>ecological metagenomes</taxon>
    </lineage>
</organism>
<comment type="caution">
    <text evidence="1">The sequence shown here is derived from an EMBL/GenBank/DDBJ whole genome shotgun (WGS) entry which is preliminary data.</text>
</comment>
<reference evidence="1" key="1">
    <citation type="submission" date="2019-08" db="EMBL/GenBank/DDBJ databases">
        <authorList>
            <person name="Kucharzyk K."/>
            <person name="Murdoch R.W."/>
            <person name="Higgins S."/>
            <person name="Loffler F."/>
        </authorList>
    </citation>
    <scope>NUCLEOTIDE SEQUENCE</scope>
</reference>